<dbReference type="AlphaFoldDB" id="B7PZ46"/>
<protein>
    <submittedName>
        <fullName evidence="1 2">Uncharacterized protein</fullName>
    </submittedName>
</protein>
<name>B7PZ46_IXOSC</name>
<dbReference type="VEuPathDB" id="VectorBase:ISCW009035"/>
<dbReference type="EMBL" id="ABJB010366931">
    <property type="status" value="NOT_ANNOTATED_CDS"/>
    <property type="molecule type" value="Genomic_DNA"/>
</dbReference>
<dbReference type="EMBL" id="ABJB010993734">
    <property type="status" value="NOT_ANNOTATED_CDS"/>
    <property type="molecule type" value="Genomic_DNA"/>
</dbReference>
<dbReference type="EMBL" id="DS824253">
    <property type="protein sequence ID" value="EEC11868.1"/>
    <property type="molecule type" value="Genomic_DNA"/>
</dbReference>
<dbReference type="OrthoDB" id="10670577at2759"/>
<organism>
    <name type="scientific">Ixodes scapularis</name>
    <name type="common">Black-legged tick</name>
    <name type="synonym">Deer tick</name>
    <dbReference type="NCBI Taxonomy" id="6945"/>
    <lineage>
        <taxon>Eukaryota</taxon>
        <taxon>Metazoa</taxon>
        <taxon>Ecdysozoa</taxon>
        <taxon>Arthropoda</taxon>
        <taxon>Chelicerata</taxon>
        <taxon>Arachnida</taxon>
        <taxon>Acari</taxon>
        <taxon>Parasitiformes</taxon>
        <taxon>Ixodida</taxon>
        <taxon>Ixodoidea</taxon>
        <taxon>Ixodidae</taxon>
        <taxon>Ixodinae</taxon>
        <taxon>Ixodes</taxon>
    </lineage>
</organism>
<dbReference type="Proteomes" id="UP000001555">
    <property type="component" value="Unassembled WGS sequence"/>
</dbReference>
<dbReference type="EnsemblMetazoa" id="ISCW009035-RA">
    <property type="protein sequence ID" value="ISCW009035-PA"/>
    <property type="gene ID" value="ISCW009035"/>
</dbReference>
<dbReference type="PaxDb" id="6945-B7PZ46"/>
<sequence>MVISIDYDAIDLARLSTVVNGLSVQTPFVRKVSGVEVRNVPLNLSDYDLINNALTKVKQDVSVISEVFIAFKPQYPWMPSRQMHVDIPTLTSIME</sequence>
<proteinExistence type="predicted"/>
<gene>
    <name evidence="1" type="ORF">IscW_ISCW009035</name>
</gene>
<evidence type="ECO:0000313" key="2">
    <source>
        <dbReference type="EnsemblMetazoa" id="ISCW009035-PA"/>
    </source>
</evidence>
<dbReference type="InParanoid" id="B7PZ46"/>
<dbReference type="VEuPathDB" id="VectorBase:ISCI009035"/>
<dbReference type="VEuPathDB" id="VectorBase:ISCP_027762"/>
<evidence type="ECO:0000313" key="3">
    <source>
        <dbReference type="Proteomes" id="UP000001555"/>
    </source>
</evidence>
<reference evidence="2" key="2">
    <citation type="submission" date="2020-05" db="UniProtKB">
        <authorList>
            <consortium name="EnsemblMetazoa"/>
        </authorList>
    </citation>
    <scope>IDENTIFICATION</scope>
    <source>
        <strain evidence="2">wikel</strain>
    </source>
</reference>
<reference evidence="1 3" key="1">
    <citation type="submission" date="2008-03" db="EMBL/GenBank/DDBJ databases">
        <title>Annotation of Ixodes scapularis.</title>
        <authorList>
            <consortium name="Ixodes scapularis Genome Project Consortium"/>
            <person name="Caler E."/>
            <person name="Hannick L.I."/>
            <person name="Bidwell S."/>
            <person name="Joardar V."/>
            <person name="Thiagarajan M."/>
            <person name="Amedeo P."/>
            <person name="Galinsky K.J."/>
            <person name="Schobel S."/>
            <person name="Inman J."/>
            <person name="Hostetler J."/>
            <person name="Miller J."/>
            <person name="Hammond M."/>
            <person name="Megy K."/>
            <person name="Lawson D."/>
            <person name="Kodira C."/>
            <person name="Sutton G."/>
            <person name="Meyer J."/>
            <person name="Hill C.A."/>
            <person name="Birren B."/>
            <person name="Nene V."/>
            <person name="Collins F."/>
            <person name="Alarcon-Chaidez F."/>
            <person name="Wikel S."/>
            <person name="Strausberg R."/>
        </authorList>
    </citation>
    <scope>NUCLEOTIDE SEQUENCE [LARGE SCALE GENOMIC DNA]</scope>
    <source>
        <strain evidence="3">Wikel</strain>
        <strain evidence="1">Wikel colony</strain>
    </source>
</reference>
<dbReference type="HOGENOM" id="CLU_2375106_0_0_1"/>
<dbReference type="EMBL" id="ABJB010921114">
    <property type="status" value="NOT_ANNOTATED_CDS"/>
    <property type="molecule type" value="Genomic_DNA"/>
</dbReference>
<dbReference type="EMBL" id="ABJB010674009">
    <property type="status" value="NOT_ANNOTATED_CDS"/>
    <property type="molecule type" value="Genomic_DNA"/>
</dbReference>
<evidence type="ECO:0000313" key="1">
    <source>
        <dbReference type="EMBL" id="EEC11868.1"/>
    </source>
</evidence>
<keyword evidence="3" id="KW-1185">Reference proteome</keyword>
<accession>B7PZ46</accession>